<accession>A0A2P4XSD2</accession>
<feature type="compositionally biased region" description="Basic and acidic residues" evidence="1">
    <location>
        <begin position="26"/>
        <end position="37"/>
    </location>
</feature>
<proteinExistence type="predicted"/>
<organism evidence="3 4">
    <name type="scientific">Phytophthora palmivora</name>
    <dbReference type="NCBI Taxonomy" id="4796"/>
    <lineage>
        <taxon>Eukaryota</taxon>
        <taxon>Sar</taxon>
        <taxon>Stramenopiles</taxon>
        <taxon>Oomycota</taxon>
        <taxon>Peronosporomycetes</taxon>
        <taxon>Peronosporales</taxon>
        <taxon>Peronosporaceae</taxon>
        <taxon>Phytophthora</taxon>
    </lineage>
</organism>
<protein>
    <recommendedName>
        <fullName evidence="2">Retrotransposon gag domain-containing protein</fullName>
    </recommendedName>
</protein>
<feature type="region of interest" description="Disordered" evidence="1">
    <location>
        <begin position="23"/>
        <end position="57"/>
    </location>
</feature>
<feature type="compositionally biased region" description="Acidic residues" evidence="1">
    <location>
        <begin position="298"/>
        <end position="314"/>
    </location>
</feature>
<feature type="region of interest" description="Disordered" evidence="1">
    <location>
        <begin position="255"/>
        <end position="314"/>
    </location>
</feature>
<sequence length="314" mass="34643">MQTFFNAAMERFLKEERATGSALVLERTEAGGTRDVDMESVESPRGMQEEYDPDDLSIDTPRQAVVASAGMSSGPPASAATGAPRIRVSAISELKEFSGKDSDEDRARSWLGKAKSAFVRDQAPDSEKCLVFGDLLTGPARNWYRQLSRSTRSNWKELLGSFQTQYCGRGVSVARQYYHARKRSDESPLEYLHRLNVAGMRAKLQIKDGPGATRREHVEHFIETLDDRDLADQLALLGLADAEILEETLRARQRAKARQGKAHAGSNKFRQKVGPAPQSAPSKAARAVRIVHTAEGSSESEAESSGSEPEDEYR</sequence>
<keyword evidence="4" id="KW-1185">Reference proteome</keyword>
<dbReference type="OrthoDB" id="164577at2759"/>
<reference evidence="3 4" key="1">
    <citation type="journal article" date="2017" name="Genome Biol. Evol.">
        <title>Phytophthora megakarya and P. palmivora, closely related causal agents of cacao black pod rot, underwent increases in genome sizes and gene numbers by different mechanisms.</title>
        <authorList>
            <person name="Ali S.S."/>
            <person name="Shao J."/>
            <person name="Lary D.J."/>
            <person name="Kronmiller B."/>
            <person name="Shen D."/>
            <person name="Strem M.D."/>
            <person name="Amoako-Attah I."/>
            <person name="Akrofi A.Y."/>
            <person name="Begoude B.A."/>
            <person name="Ten Hoopen G.M."/>
            <person name="Coulibaly K."/>
            <person name="Kebe B.I."/>
            <person name="Melnick R.L."/>
            <person name="Guiltinan M.J."/>
            <person name="Tyler B.M."/>
            <person name="Meinhardt L.W."/>
            <person name="Bailey B.A."/>
        </authorList>
    </citation>
    <scope>NUCLEOTIDE SEQUENCE [LARGE SCALE GENOMIC DNA]</scope>
    <source>
        <strain evidence="4">sbr112.9</strain>
    </source>
</reference>
<dbReference type="InterPro" id="IPR005162">
    <property type="entry name" value="Retrotrans_gag_dom"/>
</dbReference>
<dbReference type="EMBL" id="NCKW01008206">
    <property type="protein sequence ID" value="POM68452.1"/>
    <property type="molecule type" value="Genomic_DNA"/>
</dbReference>
<dbReference type="AlphaFoldDB" id="A0A2P4XSD2"/>
<name>A0A2P4XSD2_9STRA</name>
<dbReference type="Proteomes" id="UP000237271">
    <property type="component" value="Unassembled WGS sequence"/>
</dbReference>
<dbReference type="Pfam" id="PF03732">
    <property type="entry name" value="Retrotrans_gag"/>
    <property type="match status" value="1"/>
</dbReference>
<feature type="domain" description="Retrotransposon gag" evidence="2">
    <location>
        <begin position="136"/>
        <end position="202"/>
    </location>
</feature>
<evidence type="ECO:0000256" key="1">
    <source>
        <dbReference type="SAM" id="MobiDB-lite"/>
    </source>
</evidence>
<gene>
    <name evidence="3" type="ORF">PHPALM_15391</name>
</gene>
<evidence type="ECO:0000313" key="4">
    <source>
        <dbReference type="Proteomes" id="UP000237271"/>
    </source>
</evidence>
<evidence type="ECO:0000313" key="3">
    <source>
        <dbReference type="EMBL" id="POM68452.1"/>
    </source>
</evidence>
<comment type="caution">
    <text evidence="3">The sequence shown here is derived from an EMBL/GenBank/DDBJ whole genome shotgun (WGS) entry which is preliminary data.</text>
</comment>
<evidence type="ECO:0000259" key="2">
    <source>
        <dbReference type="Pfam" id="PF03732"/>
    </source>
</evidence>